<dbReference type="EMBL" id="BJCL01000023">
    <property type="protein sequence ID" value="GCL66034.1"/>
    <property type="molecule type" value="Genomic_DNA"/>
</dbReference>
<evidence type="ECO:0000313" key="7">
    <source>
        <dbReference type="Proteomes" id="UP000301751"/>
    </source>
</evidence>
<dbReference type="AlphaFoldDB" id="A0A480AX23"/>
<dbReference type="SUPFAM" id="SSF56601">
    <property type="entry name" value="beta-lactamase/transpeptidase-like"/>
    <property type="match status" value="1"/>
</dbReference>
<evidence type="ECO:0000256" key="2">
    <source>
        <dbReference type="ARBA" id="ARBA00009009"/>
    </source>
</evidence>
<dbReference type="GO" id="GO:0046677">
    <property type="term" value="P:response to antibiotic"/>
    <property type="evidence" value="ECO:0007669"/>
    <property type="project" value="InterPro"/>
</dbReference>
<name>A0A480AX23_9BURK</name>
<reference evidence="7" key="1">
    <citation type="submission" date="2019-03" db="EMBL/GenBank/DDBJ databases">
        <title>Aquabacterium pictum sp.nov., the first bacteriochlorophyll a-containing freshwater bacterium in the genus Aquabacterium of the class Betaproteobacteria.</title>
        <authorList>
            <person name="Hirose S."/>
            <person name="Tank M."/>
            <person name="Hara E."/>
            <person name="Tamaki H."/>
            <person name="Takaichi S."/>
            <person name="Haruta S."/>
            <person name="Hanada S."/>
        </authorList>
    </citation>
    <scope>NUCLEOTIDE SEQUENCE [LARGE SCALE GENOMIC DNA]</scope>
    <source>
        <strain evidence="7">W35</strain>
    </source>
</reference>
<protein>
    <recommendedName>
        <fullName evidence="3">beta-lactamase</fullName>
        <ecNumber evidence="3">3.5.2.6</ecNumber>
    </recommendedName>
</protein>
<dbReference type="GO" id="GO:0030655">
    <property type="term" value="P:beta-lactam antibiotic catabolic process"/>
    <property type="evidence" value="ECO:0007669"/>
    <property type="project" value="InterPro"/>
</dbReference>
<evidence type="ECO:0000259" key="5">
    <source>
        <dbReference type="Pfam" id="PF13354"/>
    </source>
</evidence>
<organism evidence="6 7">
    <name type="scientific">Pseudaquabacterium pictum</name>
    <dbReference type="NCBI Taxonomy" id="2315236"/>
    <lineage>
        <taxon>Bacteria</taxon>
        <taxon>Pseudomonadati</taxon>
        <taxon>Pseudomonadota</taxon>
        <taxon>Betaproteobacteria</taxon>
        <taxon>Burkholderiales</taxon>
        <taxon>Sphaerotilaceae</taxon>
        <taxon>Pseudaquabacterium</taxon>
    </lineage>
</organism>
<dbReference type="PANTHER" id="PTHR35333:SF3">
    <property type="entry name" value="BETA-LACTAMASE-TYPE TRANSPEPTIDASE FOLD CONTAINING PROTEIN"/>
    <property type="match status" value="1"/>
</dbReference>
<evidence type="ECO:0000256" key="4">
    <source>
        <dbReference type="SAM" id="SignalP"/>
    </source>
</evidence>
<dbReference type="GO" id="GO:0008800">
    <property type="term" value="F:beta-lactamase activity"/>
    <property type="evidence" value="ECO:0007669"/>
    <property type="project" value="UniProtKB-EC"/>
</dbReference>
<proteinExistence type="inferred from homology"/>
<feature type="domain" description="Beta-lactamase class A catalytic" evidence="5">
    <location>
        <begin position="59"/>
        <end position="266"/>
    </location>
</feature>
<comment type="caution">
    <text evidence="6">The sequence shown here is derived from an EMBL/GenBank/DDBJ whole genome shotgun (WGS) entry which is preliminary data.</text>
</comment>
<gene>
    <name evidence="6" type="ORF">AQPW35_51150</name>
</gene>
<dbReference type="InterPro" id="IPR012338">
    <property type="entry name" value="Beta-lactam/transpept-like"/>
</dbReference>
<evidence type="ECO:0000313" key="6">
    <source>
        <dbReference type="EMBL" id="GCL66034.1"/>
    </source>
</evidence>
<comment type="similarity">
    <text evidence="2">Belongs to the class-A beta-lactamase family.</text>
</comment>
<dbReference type="NCBIfam" id="NF033103">
    <property type="entry name" value="bla_class_A"/>
    <property type="match status" value="1"/>
</dbReference>
<feature type="chain" id="PRO_5019716634" description="beta-lactamase" evidence="4">
    <location>
        <begin position="21"/>
        <end position="295"/>
    </location>
</feature>
<evidence type="ECO:0000256" key="3">
    <source>
        <dbReference type="ARBA" id="ARBA00012865"/>
    </source>
</evidence>
<dbReference type="PRINTS" id="PR00118">
    <property type="entry name" value="BLACTAMASEA"/>
</dbReference>
<feature type="signal peptide" evidence="4">
    <location>
        <begin position="1"/>
        <end position="20"/>
    </location>
</feature>
<dbReference type="Pfam" id="PF13354">
    <property type="entry name" value="Beta-lactamase2"/>
    <property type="match status" value="1"/>
</dbReference>
<keyword evidence="4" id="KW-0732">Signal</keyword>
<evidence type="ECO:0000256" key="1">
    <source>
        <dbReference type="ARBA" id="ARBA00001526"/>
    </source>
</evidence>
<comment type="catalytic activity">
    <reaction evidence="1">
        <text>a beta-lactam + H2O = a substituted beta-amino acid</text>
        <dbReference type="Rhea" id="RHEA:20401"/>
        <dbReference type="ChEBI" id="CHEBI:15377"/>
        <dbReference type="ChEBI" id="CHEBI:35627"/>
        <dbReference type="ChEBI" id="CHEBI:140347"/>
        <dbReference type="EC" id="3.5.2.6"/>
    </reaction>
</comment>
<accession>A0A480AX23</accession>
<dbReference type="EC" id="3.5.2.6" evidence="3"/>
<dbReference type="Proteomes" id="UP000301751">
    <property type="component" value="Unassembled WGS sequence"/>
</dbReference>
<sequence length="295" mass="30864">MHHGLLCAGLLSPLKNLALAAAPDDVALPPGLARRLAGIERRSGGRLGVMVLPTGGSDRPWGWNADARFPLCSSFKLLLASMALHEVAGGRLSLDERLPFTRANLIDWSPVTDSEADHGAGMTVGALCAATLATSDNTAANLVLARLGGPAALTAYLRSLGDTVTRLDRNEPAMNRPGADPHWDTSSPRAMATTAQALMLGTGLPAPEQARLLRWMRASVTGGRRLRAGAASDWQVVTKTGTSNTDSIDVGVLWPARRPPLVVAAFIRDSQADGAVRDACLADVARLLQAPPPAG</sequence>
<dbReference type="PANTHER" id="PTHR35333">
    <property type="entry name" value="BETA-LACTAMASE"/>
    <property type="match status" value="1"/>
</dbReference>
<dbReference type="InterPro" id="IPR045155">
    <property type="entry name" value="Beta-lactam_cat"/>
</dbReference>
<keyword evidence="7" id="KW-1185">Reference proteome</keyword>
<dbReference type="InterPro" id="IPR000871">
    <property type="entry name" value="Beta-lactam_class-A"/>
</dbReference>
<dbReference type="Gene3D" id="3.40.710.10">
    <property type="entry name" value="DD-peptidase/beta-lactamase superfamily"/>
    <property type="match status" value="1"/>
</dbReference>